<reference evidence="2" key="1">
    <citation type="journal article" date="2020" name="New Phytol.">
        <title>Comparative genomics reveals dynamic genome evolution in host specialist ectomycorrhizal fungi.</title>
        <authorList>
            <person name="Lofgren L.A."/>
            <person name="Nguyen N.H."/>
            <person name="Vilgalys R."/>
            <person name="Ruytinx J."/>
            <person name="Liao H.L."/>
            <person name="Branco S."/>
            <person name="Kuo A."/>
            <person name="LaButti K."/>
            <person name="Lipzen A."/>
            <person name="Andreopoulos W."/>
            <person name="Pangilinan J."/>
            <person name="Riley R."/>
            <person name="Hundley H."/>
            <person name="Na H."/>
            <person name="Barry K."/>
            <person name="Grigoriev I.V."/>
            <person name="Stajich J.E."/>
            <person name="Kennedy P.G."/>
        </authorList>
    </citation>
    <scope>NUCLEOTIDE SEQUENCE</scope>
    <source>
        <strain evidence="2">FC203</strain>
    </source>
</reference>
<dbReference type="Proteomes" id="UP001195769">
    <property type="component" value="Unassembled WGS sequence"/>
</dbReference>
<keyword evidence="1" id="KW-0732">Signal</keyword>
<protein>
    <submittedName>
        <fullName evidence="2">Uncharacterized protein</fullName>
    </submittedName>
</protein>
<dbReference type="GeneID" id="64663503"/>
<name>A0AAD4EBQ2_9AGAM</name>
<feature type="chain" id="PRO_5042085780" evidence="1">
    <location>
        <begin position="22"/>
        <end position="187"/>
    </location>
</feature>
<gene>
    <name evidence="2" type="ORF">F5891DRAFT_1211427</name>
</gene>
<keyword evidence="3" id="KW-1185">Reference proteome</keyword>
<comment type="caution">
    <text evidence="2">The sequence shown here is derived from an EMBL/GenBank/DDBJ whole genome shotgun (WGS) entry which is preliminary data.</text>
</comment>
<proteinExistence type="predicted"/>
<evidence type="ECO:0000256" key="1">
    <source>
        <dbReference type="SAM" id="SignalP"/>
    </source>
</evidence>
<evidence type="ECO:0000313" key="3">
    <source>
        <dbReference type="Proteomes" id="UP001195769"/>
    </source>
</evidence>
<sequence>MNGNDGFGVLSILALFVEVWTSLEHSVRNMSSYFVLEYSTIPVKVFDMQHTVKSRTSLKWPVWAKVRANLKVSSLRVIGIPMWNSGSYFGPDVVPDWRYSGKNFNNSDVTGRKQEVIRGPPEVTLWHARQVSRRGGSAKLRARTVRPGASWWEVGGYSMSGAVPPSLNSAQLPLTIVEDLIVLHIES</sequence>
<dbReference type="AlphaFoldDB" id="A0AAD4EBQ2"/>
<evidence type="ECO:0000313" key="2">
    <source>
        <dbReference type="EMBL" id="KAG1903231.1"/>
    </source>
</evidence>
<organism evidence="2 3">
    <name type="scientific">Suillus fuscotomentosus</name>
    <dbReference type="NCBI Taxonomy" id="1912939"/>
    <lineage>
        <taxon>Eukaryota</taxon>
        <taxon>Fungi</taxon>
        <taxon>Dikarya</taxon>
        <taxon>Basidiomycota</taxon>
        <taxon>Agaricomycotina</taxon>
        <taxon>Agaricomycetes</taxon>
        <taxon>Agaricomycetidae</taxon>
        <taxon>Boletales</taxon>
        <taxon>Suillineae</taxon>
        <taxon>Suillaceae</taxon>
        <taxon>Suillus</taxon>
    </lineage>
</organism>
<accession>A0AAD4EBQ2</accession>
<dbReference type="EMBL" id="JABBWK010000013">
    <property type="protein sequence ID" value="KAG1903231.1"/>
    <property type="molecule type" value="Genomic_DNA"/>
</dbReference>
<dbReference type="RefSeq" id="XP_041228806.1">
    <property type="nucleotide sequence ID" value="XM_041369205.1"/>
</dbReference>
<feature type="signal peptide" evidence="1">
    <location>
        <begin position="1"/>
        <end position="21"/>
    </location>
</feature>